<dbReference type="GO" id="GO:0016779">
    <property type="term" value="F:nucleotidyltransferase activity"/>
    <property type="evidence" value="ECO:0007669"/>
    <property type="project" value="UniProtKB-KW"/>
</dbReference>
<feature type="domain" description="Nucleotidyl transferase" evidence="1">
    <location>
        <begin position="5"/>
        <end position="229"/>
    </location>
</feature>
<dbReference type="AlphaFoldDB" id="A0A6N3A7N2"/>
<dbReference type="EMBL" id="CACRUT010000008">
    <property type="protein sequence ID" value="VYT86743.1"/>
    <property type="molecule type" value="Genomic_DNA"/>
</dbReference>
<dbReference type="Gene3D" id="3.90.550.10">
    <property type="entry name" value="Spore Coat Polysaccharide Biosynthesis Protein SpsA, Chain A"/>
    <property type="match status" value="1"/>
</dbReference>
<keyword evidence="2" id="KW-0808">Transferase</keyword>
<name>A0A6N3A7N2_9BACT</name>
<dbReference type="CDD" id="cd06915">
    <property type="entry name" value="NTP_transferase_WcbM_like"/>
    <property type="match status" value="1"/>
</dbReference>
<evidence type="ECO:0000313" key="2">
    <source>
        <dbReference type="EMBL" id="VYT86743.1"/>
    </source>
</evidence>
<dbReference type="SUPFAM" id="SSF53448">
    <property type="entry name" value="Nucleotide-diphospho-sugar transferases"/>
    <property type="match status" value="1"/>
</dbReference>
<reference evidence="2" key="1">
    <citation type="submission" date="2019-11" db="EMBL/GenBank/DDBJ databases">
        <authorList>
            <person name="Feng L."/>
        </authorList>
    </citation>
    <scope>NUCLEOTIDE SEQUENCE</scope>
    <source>
        <strain evidence="2">PclaraLFYP37</strain>
    </source>
</reference>
<proteinExistence type="predicted"/>
<keyword evidence="2" id="KW-0548">Nucleotidyltransferase</keyword>
<gene>
    <name evidence="2" type="primary">hddC</name>
    <name evidence="2" type="ORF">PCLFYP37_01334</name>
</gene>
<sequence>MGKEVIILAGGLGTRLRSVVSDVPKCMAPVAGKPFLWYLLKYLSNFDVVRVVLSVGYLRDTIIDWVNEYGGEFPFGFDYAVETTPLGTGGGIKLALDKCLNNDVIVLNGDTFFNVDLDDIYGQHRLHPASIALALKPMEHFDRYGNVRVNGNLIVDFEEKKHCDKGVINGGIYVISKSGDFFNGLPDKFSFETNVLKPQCARSNLYGIVQDGYFIDIGIPEDYERANKDFPGIPIFKE</sequence>
<dbReference type="InterPro" id="IPR005835">
    <property type="entry name" value="NTP_transferase_dom"/>
</dbReference>
<dbReference type="PANTHER" id="PTHR22572">
    <property type="entry name" value="SUGAR-1-PHOSPHATE GUANYL TRANSFERASE"/>
    <property type="match status" value="1"/>
</dbReference>
<dbReference type="Pfam" id="PF00483">
    <property type="entry name" value="NTP_transferase"/>
    <property type="match status" value="1"/>
</dbReference>
<evidence type="ECO:0000259" key="1">
    <source>
        <dbReference type="Pfam" id="PF00483"/>
    </source>
</evidence>
<dbReference type="RefSeq" id="WP_412442301.1">
    <property type="nucleotide sequence ID" value="NZ_CACRUT010000008.1"/>
</dbReference>
<protein>
    <submittedName>
        <fullName evidence="2">D-glycero-alpha-D-manno-heptose 1-phosphate guanylyltransferase</fullName>
        <ecNumber evidence="2">2.7.7.71</ecNumber>
    </submittedName>
</protein>
<accession>A0A6N3A7N2</accession>
<dbReference type="EC" id="2.7.7.71" evidence="2"/>
<dbReference type="InterPro" id="IPR029044">
    <property type="entry name" value="Nucleotide-diphossugar_trans"/>
</dbReference>
<dbReference type="InterPro" id="IPR050486">
    <property type="entry name" value="Mannose-1P_guanyltransferase"/>
</dbReference>
<organism evidence="2">
    <name type="scientific">Paraprevotella clara</name>
    <dbReference type="NCBI Taxonomy" id="454154"/>
    <lineage>
        <taxon>Bacteria</taxon>
        <taxon>Pseudomonadati</taxon>
        <taxon>Bacteroidota</taxon>
        <taxon>Bacteroidia</taxon>
        <taxon>Bacteroidales</taxon>
        <taxon>Prevotellaceae</taxon>
        <taxon>Paraprevotella</taxon>
    </lineage>
</organism>